<dbReference type="PANTHER" id="PTHR10775">
    <property type="entry name" value="OS08G0208400 PROTEIN"/>
    <property type="match status" value="1"/>
</dbReference>
<dbReference type="Pfam" id="PF13960">
    <property type="entry name" value="DUF4218"/>
    <property type="match status" value="1"/>
</dbReference>
<organism evidence="4 5">
    <name type="scientific">Paspalum notatum var. saurae</name>
    <dbReference type="NCBI Taxonomy" id="547442"/>
    <lineage>
        <taxon>Eukaryota</taxon>
        <taxon>Viridiplantae</taxon>
        <taxon>Streptophyta</taxon>
        <taxon>Embryophyta</taxon>
        <taxon>Tracheophyta</taxon>
        <taxon>Spermatophyta</taxon>
        <taxon>Magnoliopsida</taxon>
        <taxon>Liliopsida</taxon>
        <taxon>Poales</taxon>
        <taxon>Poaceae</taxon>
        <taxon>PACMAD clade</taxon>
        <taxon>Panicoideae</taxon>
        <taxon>Andropogonodae</taxon>
        <taxon>Paspaleae</taxon>
        <taxon>Paspalinae</taxon>
        <taxon>Paspalum</taxon>
    </lineage>
</organism>
<evidence type="ECO:0000313" key="5">
    <source>
        <dbReference type="Proteomes" id="UP001341281"/>
    </source>
</evidence>
<dbReference type="SUPFAM" id="SSF52540">
    <property type="entry name" value="P-loop containing nucleoside triphosphate hydrolases"/>
    <property type="match status" value="1"/>
</dbReference>
<evidence type="ECO:0000259" key="3">
    <source>
        <dbReference type="Pfam" id="PF13963"/>
    </source>
</evidence>
<protein>
    <recommendedName>
        <fullName evidence="6">Transposase</fullName>
    </recommendedName>
</protein>
<dbReference type="PROSITE" id="PS00211">
    <property type="entry name" value="ABC_TRANSPORTER_1"/>
    <property type="match status" value="1"/>
</dbReference>
<name>A0AAQ3TYL0_PASNO</name>
<dbReference type="Pfam" id="PF00005">
    <property type="entry name" value="ABC_tran"/>
    <property type="match status" value="1"/>
</dbReference>
<dbReference type="Proteomes" id="UP001341281">
    <property type="component" value="Chromosome 06"/>
</dbReference>
<evidence type="ECO:0000259" key="2">
    <source>
        <dbReference type="Pfam" id="PF13960"/>
    </source>
</evidence>
<dbReference type="Gene3D" id="3.40.50.300">
    <property type="entry name" value="P-loop containing nucleotide triphosphate hydrolases"/>
    <property type="match status" value="1"/>
</dbReference>
<dbReference type="InterPro" id="IPR029480">
    <property type="entry name" value="Transpos_assoc"/>
</dbReference>
<evidence type="ECO:0000259" key="1">
    <source>
        <dbReference type="Pfam" id="PF00005"/>
    </source>
</evidence>
<dbReference type="Pfam" id="PF13963">
    <property type="entry name" value="Transpos_assoc"/>
    <property type="match status" value="1"/>
</dbReference>
<dbReference type="InterPro" id="IPR027417">
    <property type="entry name" value="P-loop_NTPase"/>
</dbReference>
<dbReference type="InterPro" id="IPR025452">
    <property type="entry name" value="DUF4218"/>
</dbReference>
<dbReference type="Pfam" id="PF02992">
    <property type="entry name" value="Transposase_21"/>
    <property type="match status" value="1"/>
</dbReference>
<sequence>MAHDDRNWMRLPRSSDEWQKKFKEYLNSIFEGTYQGETAACPCPDCRNMLFESRIIVQKHVINRGFDESFIKGEGIGDYEEEDNNGVLEQTGDGAGINEMLSTLIKGAIHGFNPFGMLNITYTTWPVILIPYNLPPWLCLKQSYWMMSMLIPGPKSPGMNIDVYLEPLVDELKQLWIHGVKAWDAKVKRNFTLRAILLWTINDFPAYAMLSGWSTKGKFACPYCHKDTEYLWLKFGCKHCYLGHRRWLTPNHKWRRNKISFNNKVETREAPIPLTGAQVLQQYDSFEQVTFGKMSKKRKQRDEETRWHNWRKKSIFFELPYWKDLLVRHNLDVMHIEKNICDSILGTLLDIEGKSKDSVKARLDMQNLGIRKDQHPIIKNDKYSLPASMYSLGKEQKAFLCKFLEGVKMPDGYASNIRRCVNMKECKVSGLKTHDCHVIFQKLLPIAIRDILPDDVVIPLIELSRFFNAICSKELSMDDLESMSKSIGETLCRLEMVFPPAFFDIMMHLPVHLAEEAKLGGPVCYRWMYPVERYLRTLKGYVRNKSHPEGSIAEGYISEECMTFCSRFLEDVDTKFNRPERHESAAVVEPPSELSILARLTTIRKELLSRHFQQRQEEESCHLQFEDDEEEDDTYIDDGHVAPAVSAYVTQDDNLIGTVTAKETISYSARLCLPDKMPMKEKQALVEGTIIEMGLQDCANSVISNWHLRGISGGEKRRVSIALEILMRPRLLFLDDHTRVWQVMAGPSSHESISRAFFAQAGFPCPLMRNPSDHFLRCINSDFDKVKATLKGSMKMRYYMNAQQKVDEMARLPSSSAALENCRYCCCEQPSSGDSTVAGQYQNNLKGLVFDNQNDELPKISGDYILEKVF</sequence>
<dbReference type="EMBL" id="CP144750">
    <property type="protein sequence ID" value="WVZ82126.1"/>
    <property type="molecule type" value="Genomic_DNA"/>
</dbReference>
<dbReference type="AlphaFoldDB" id="A0AAQ3TYL0"/>
<keyword evidence="5" id="KW-1185">Reference proteome</keyword>
<feature type="domain" description="ABC transporter" evidence="1">
    <location>
        <begin position="632"/>
        <end position="738"/>
    </location>
</feature>
<dbReference type="GO" id="GO:0016887">
    <property type="term" value="F:ATP hydrolysis activity"/>
    <property type="evidence" value="ECO:0007669"/>
    <property type="project" value="InterPro"/>
</dbReference>
<dbReference type="GO" id="GO:0005524">
    <property type="term" value="F:ATP binding"/>
    <property type="evidence" value="ECO:0007669"/>
    <property type="project" value="InterPro"/>
</dbReference>
<accession>A0AAQ3TYL0</accession>
<dbReference type="InterPro" id="IPR017871">
    <property type="entry name" value="ABC_transporter-like_CS"/>
</dbReference>
<feature type="domain" description="Transposase-associated" evidence="3">
    <location>
        <begin position="6"/>
        <end position="70"/>
    </location>
</feature>
<gene>
    <name evidence="4" type="ORF">U9M48_029427</name>
</gene>
<feature type="domain" description="DUF4218" evidence="2">
    <location>
        <begin position="470"/>
        <end position="582"/>
    </location>
</feature>
<dbReference type="PANTHER" id="PTHR10775:SF185">
    <property type="entry name" value="OS08G0208400 PROTEIN"/>
    <property type="match status" value="1"/>
</dbReference>
<evidence type="ECO:0000313" key="4">
    <source>
        <dbReference type="EMBL" id="WVZ82126.1"/>
    </source>
</evidence>
<dbReference type="InterPro" id="IPR004242">
    <property type="entry name" value="Transposase_21"/>
</dbReference>
<reference evidence="4 5" key="1">
    <citation type="submission" date="2024-02" db="EMBL/GenBank/DDBJ databases">
        <title>High-quality chromosome-scale genome assembly of Pensacola bahiagrass (Paspalum notatum Flugge var. saurae).</title>
        <authorList>
            <person name="Vega J.M."/>
            <person name="Podio M."/>
            <person name="Orjuela J."/>
            <person name="Siena L.A."/>
            <person name="Pessino S.C."/>
            <person name="Combes M.C."/>
            <person name="Mariac C."/>
            <person name="Albertini E."/>
            <person name="Pupilli F."/>
            <person name="Ortiz J.P.A."/>
            <person name="Leblanc O."/>
        </authorList>
    </citation>
    <scope>NUCLEOTIDE SEQUENCE [LARGE SCALE GENOMIC DNA]</scope>
    <source>
        <strain evidence="4">R1</strain>
        <tissue evidence="4">Leaf</tissue>
    </source>
</reference>
<proteinExistence type="predicted"/>
<dbReference type="InterPro" id="IPR003439">
    <property type="entry name" value="ABC_transporter-like_ATP-bd"/>
</dbReference>
<evidence type="ECO:0008006" key="6">
    <source>
        <dbReference type="Google" id="ProtNLM"/>
    </source>
</evidence>